<dbReference type="Pfam" id="PF13649">
    <property type="entry name" value="Methyltransf_25"/>
    <property type="match status" value="1"/>
</dbReference>
<dbReference type="eggNOG" id="COG2890">
    <property type="taxonomic scope" value="Bacteria"/>
</dbReference>
<organism evidence="2 3">
    <name type="scientific">Saccharomonospora cyanea NA-134</name>
    <dbReference type="NCBI Taxonomy" id="882082"/>
    <lineage>
        <taxon>Bacteria</taxon>
        <taxon>Bacillati</taxon>
        <taxon>Actinomycetota</taxon>
        <taxon>Actinomycetes</taxon>
        <taxon>Pseudonocardiales</taxon>
        <taxon>Pseudonocardiaceae</taxon>
        <taxon>Saccharomonospora</taxon>
    </lineage>
</organism>
<dbReference type="SUPFAM" id="SSF53335">
    <property type="entry name" value="S-adenosyl-L-methionine-dependent methyltransferases"/>
    <property type="match status" value="1"/>
</dbReference>
<dbReference type="InterPro" id="IPR041698">
    <property type="entry name" value="Methyltransf_25"/>
</dbReference>
<name>H5XGU9_9PSEU</name>
<dbReference type="HOGENOM" id="CLU_056435_6_0_11"/>
<dbReference type="AlphaFoldDB" id="H5XGU9"/>
<accession>H5XGU9</accession>
<dbReference type="Gene3D" id="3.40.50.150">
    <property type="entry name" value="Vaccinia Virus protein VP39"/>
    <property type="match status" value="1"/>
</dbReference>
<keyword evidence="2" id="KW-0808">Transferase</keyword>
<dbReference type="InterPro" id="IPR029063">
    <property type="entry name" value="SAM-dependent_MTases_sf"/>
</dbReference>
<keyword evidence="3" id="KW-1185">Reference proteome</keyword>
<dbReference type="STRING" id="882082.SaccyDRAFT_3851"/>
<feature type="domain" description="Methyltransferase" evidence="1">
    <location>
        <begin position="43"/>
        <end position="132"/>
    </location>
</feature>
<reference evidence="2 3" key="1">
    <citation type="submission" date="2011-11" db="EMBL/GenBank/DDBJ databases">
        <title>The Noncontiguous Finished sequence of Saccharomonospora cyanea NA-134.</title>
        <authorList>
            <consortium name="US DOE Joint Genome Institute"/>
            <person name="Lucas S."/>
            <person name="Han J."/>
            <person name="Lapidus A."/>
            <person name="Cheng J.-F."/>
            <person name="Goodwin L."/>
            <person name="Pitluck S."/>
            <person name="Peters L."/>
            <person name="Ovchinnikova G."/>
            <person name="Lu M."/>
            <person name="Detter J.C."/>
            <person name="Han C."/>
            <person name="Tapia R."/>
            <person name="Land M."/>
            <person name="Hauser L."/>
            <person name="Kyrpides N."/>
            <person name="Ivanova N."/>
            <person name="Pagani I."/>
            <person name="Brambilla E.-M."/>
            <person name="Klenk H.-P."/>
            <person name="Woyke T."/>
        </authorList>
    </citation>
    <scope>NUCLEOTIDE SEQUENCE [LARGE SCALE GENOMIC DNA]</scope>
    <source>
        <strain evidence="2 3">NA-134</strain>
    </source>
</reference>
<protein>
    <submittedName>
        <fullName evidence="2">SAM-dependent methyltransferase, tRNA(Uracil-5)-methyltransferase</fullName>
    </submittedName>
</protein>
<keyword evidence="2" id="KW-0489">Methyltransferase</keyword>
<gene>
    <name evidence="2" type="ORF">SaccyDRAFT_3851</name>
</gene>
<sequence length="194" mass="21024">MAREPWHDDAARWNARYAHQPPTFEPHPLVAEALAAGIPDGPVLDLACGRSGSALALAERGRRVLAVDVSDVALHQLRAEARRRGLGDRVWCVQADLRTFVPAPRTFTLVLATLFWDATTFRAAREAVAPGGLLGWEALAATAGVGSTRFRVRPGELSAALDERWEVLAEDTGEGASGPRQRETCRVLARAARE</sequence>
<dbReference type="Proteomes" id="UP000002791">
    <property type="component" value="Chromosome"/>
</dbReference>
<dbReference type="EMBL" id="CM001440">
    <property type="protein sequence ID" value="EHR62676.1"/>
    <property type="molecule type" value="Genomic_DNA"/>
</dbReference>
<proteinExistence type="predicted"/>
<dbReference type="RefSeq" id="WP_005458606.1">
    <property type="nucleotide sequence ID" value="NZ_CM001440.1"/>
</dbReference>
<dbReference type="CDD" id="cd02440">
    <property type="entry name" value="AdoMet_MTases"/>
    <property type="match status" value="1"/>
</dbReference>
<dbReference type="GO" id="GO:0032259">
    <property type="term" value="P:methylation"/>
    <property type="evidence" value="ECO:0007669"/>
    <property type="project" value="UniProtKB-KW"/>
</dbReference>
<dbReference type="GO" id="GO:0008168">
    <property type="term" value="F:methyltransferase activity"/>
    <property type="evidence" value="ECO:0007669"/>
    <property type="project" value="UniProtKB-KW"/>
</dbReference>
<evidence type="ECO:0000313" key="3">
    <source>
        <dbReference type="Proteomes" id="UP000002791"/>
    </source>
</evidence>
<evidence type="ECO:0000259" key="1">
    <source>
        <dbReference type="Pfam" id="PF13649"/>
    </source>
</evidence>
<evidence type="ECO:0000313" key="2">
    <source>
        <dbReference type="EMBL" id="EHR62676.1"/>
    </source>
</evidence>